<dbReference type="Proteomes" id="UP001296776">
    <property type="component" value="Unassembled WGS sequence"/>
</dbReference>
<reference evidence="2" key="2">
    <citation type="journal article" date="2020" name="Microorganisms">
        <title>Osmotic Adaptation and Compatible Solute Biosynthesis of Phototrophic Bacteria as Revealed from Genome Analyses.</title>
        <authorList>
            <person name="Imhoff J.F."/>
            <person name="Rahn T."/>
            <person name="Kunzel S."/>
            <person name="Keller A."/>
            <person name="Neulinger S.C."/>
        </authorList>
    </citation>
    <scope>NUCLEOTIDE SEQUENCE</scope>
    <source>
        <strain evidence="2">DSM 11080</strain>
    </source>
</reference>
<protein>
    <submittedName>
        <fullName evidence="2">Uncharacterized protein</fullName>
    </submittedName>
</protein>
<keyword evidence="1" id="KW-0472">Membrane</keyword>
<keyword evidence="1" id="KW-0812">Transmembrane</keyword>
<dbReference type="EMBL" id="NRSJ01000039">
    <property type="protein sequence ID" value="MBK1706348.1"/>
    <property type="molecule type" value="Genomic_DNA"/>
</dbReference>
<sequence length="81" mass="9159">MKKRPNLIILSLFWAALLALAMTLIGFLPHTPNDLNDPAGGVIWSRVLYLFFGWFVFAEIVMLIGGLLYIGSTRLRRGPKR</sequence>
<proteinExistence type="predicted"/>
<evidence type="ECO:0000313" key="2">
    <source>
        <dbReference type="EMBL" id="MBK1706348.1"/>
    </source>
</evidence>
<dbReference type="AlphaFoldDB" id="A0AAJ0U6Z2"/>
<reference evidence="2" key="1">
    <citation type="submission" date="2017-08" db="EMBL/GenBank/DDBJ databases">
        <authorList>
            <person name="Imhoff J.F."/>
            <person name="Rahn T."/>
            <person name="Kuenzel S."/>
            <person name="Neulinger S.C."/>
        </authorList>
    </citation>
    <scope>NUCLEOTIDE SEQUENCE</scope>
    <source>
        <strain evidence="2">DSM 11080</strain>
    </source>
</reference>
<name>A0AAJ0U6Z2_9GAMM</name>
<evidence type="ECO:0000256" key="1">
    <source>
        <dbReference type="SAM" id="Phobius"/>
    </source>
</evidence>
<organism evidence="2 3">
    <name type="scientific">Halochromatium glycolicum</name>
    <dbReference type="NCBI Taxonomy" id="85075"/>
    <lineage>
        <taxon>Bacteria</taxon>
        <taxon>Pseudomonadati</taxon>
        <taxon>Pseudomonadota</taxon>
        <taxon>Gammaproteobacteria</taxon>
        <taxon>Chromatiales</taxon>
        <taxon>Chromatiaceae</taxon>
        <taxon>Halochromatium</taxon>
    </lineage>
</organism>
<gene>
    <name evidence="2" type="ORF">CKO40_17790</name>
</gene>
<dbReference type="RefSeq" id="WP_200347797.1">
    <property type="nucleotide sequence ID" value="NZ_NRSJ01000039.1"/>
</dbReference>
<accession>A0AAJ0U6Z2</accession>
<evidence type="ECO:0000313" key="3">
    <source>
        <dbReference type="Proteomes" id="UP001296776"/>
    </source>
</evidence>
<comment type="caution">
    <text evidence="2">The sequence shown here is derived from an EMBL/GenBank/DDBJ whole genome shotgun (WGS) entry which is preliminary data.</text>
</comment>
<feature type="transmembrane region" description="Helical" evidence="1">
    <location>
        <begin position="47"/>
        <end position="71"/>
    </location>
</feature>
<keyword evidence="1" id="KW-1133">Transmembrane helix</keyword>
<keyword evidence="3" id="KW-1185">Reference proteome</keyword>